<keyword evidence="1" id="KW-0694">RNA-binding</keyword>
<feature type="domain" description="RDRP core" evidence="2">
    <location>
        <begin position="620"/>
        <end position="719"/>
    </location>
</feature>
<comment type="catalytic activity">
    <reaction evidence="1">
        <text>RNA(n) + a ribonucleoside 5'-triphosphate = RNA(n+1) + diphosphate</text>
        <dbReference type="Rhea" id="RHEA:21248"/>
        <dbReference type="Rhea" id="RHEA-COMP:14527"/>
        <dbReference type="Rhea" id="RHEA-COMP:17342"/>
        <dbReference type="ChEBI" id="CHEBI:33019"/>
        <dbReference type="ChEBI" id="CHEBI:61557"/>
        <dbReference type="ChEBI" id="CHEBI:140395"/>
        <dbReference type="EC" id="2.7.7.48"/>
    </reaction>
</comment>
<comment type="caution">
    <text evidence="3">The sequence shown here is derived from an EMBL/GenBank/DDBJ whole genome shotgun (WGS) entry which is preliminary data.</text>
</comment>
<dbReference type="PANTHER" id="PTHR23079:SF52">
    <property type="entry name" value="RNA-DEPENDENT RNA POLYMERASE"/>
    <property type="match status" value="1"/>
</dbReference>
<comment type="function">
    <text evidence="1">Probably involved in the RNA silencing pathway and required for the generation of small interfering RNAs (siRNAs).</text>
</comment>
<keyword evidence="1 3" id="KW-0696">RNA-directed RNA polymerase</keyword>
<dbReference type="AlphaFoldDB" id="A0A2G2W567"/>
<feature type="domain" description="RDRP core" evidence="2">
    <location>
        <begin position="263"/>
        <end position="466"/>
    </location>
</feature>
<dbReference type="Proteomes" id="UP000224567">
    <property type="component" value="Unassembled WGS sequence"/>
</dbReference>
<sequence length="731" mass="83541">MIQGNGEIDEDATHRIRAEWLKLRLASRVLCDKKVPSKLKGKFYRVVVRLAMLYGAECWPVKNSHIQKLKVTEMRMLQWMCGHTRKDRVRNEITREKVRVASVEDKMRGVRLHWFRHVMRRGSDAPVRRCETLAMDGFRWDRGTPKKYWREVIRHDMKQLQLTEDMTLDRKVRRTRIKYGSCAVHKDDKERKRNQAMMKTKAASLKCYFVRFESIETCHDGGSYVFSTKRISQARCQFMHVHMVSNMAKYAASHRPNNAYLSGGVQKEFFMEILESALEETKQVYLKKHGALKVISSTLQIVAINYREMDDDCLAARMISSGIPLNEPHLHARLSRLAKLERTKLRGGKLPLCDSFYLMGTADPTGVLESNEVSVILGKLAYRGVPGSGVRNVPPAKLGDNGQVSGRVLVYRNPGLHFGDVHVMKARYVEEHVDIVGDAKYGIFCFTKGPRSAATEIANGDFDGDISSRFSELLSGRKGSYLLLNPTLFGIQKWVSFYGLGDHEICNPGHGGGAHVESHIGVACGRCNLVSFYCLRQSSSHELIFELVDSYTTSKPWTRMHSTPKAVSKKPSEFSVDELEYELFRQFLEAKAEGYAYKFTYIILSNALTGKGMGFDVQRADIFSRYILWDWRNYLADSWLAFMDRLLMLRGDDVDGMHSLKGKMLHLIDIYYDAFDAPKSGKVSIPRDLKANKFPHYMEKGNPFSYHSTSILDQIYDHVDSYPDEDLCVTG</sequence>
<name>A0A2G2W567_CAPBA</name>
<organism evidence="3 4">
    <name type="scientific">Capsicum baccatum</name>
    <name type="common">Peruvian pepper</name>
    <dbReference type="NCBI Taxonomy" id="33114"/>
    <lineage>
        <taxon>Eukaryota</taxon>
        <taxon>Viridiplantae</taxon>
        <taxon>Streptophyta</taxon>
        <taxon>Embryophyta</taxon>
        <taxon>Tracheophyta</taxon>
        <taxon>Spermatophyta</taxon>
        <taxon>Magnoliopsida</taxon>
        <taxon>eudicotyledons</taxon>
        <taxon>Gunneridae</taxon>
        <taxon>Pentapetalae</taxon>
        <taxon>asterids</taxon>
        <taxon>lamiids</taxon>
        <taxon>Solanales</taxon>
        <taxon>Solanaceae</taxon>
        <taxon>Solanoideae</taxon>
        <taxon>Capsiceae</taxon>
        <taxon>Capsicum</taxon>
    </lineage>
</organism>
<evidence type="ECO:0000259" key="2">
    <source>
        <dbReference type="Pfam" id="PF05183"/>
    </source>
</evidence>
<evidence type="ECO:0000313" key="4">
    <source>
        <dbReference type="Proteomes" id="UP000224567"/>
    </source>
</evidence>
<dbReference type="PANTHER" id="PTHR23079">
    <property type="entry name" value="RNA-DEPENDENT RNA POLYMERASE"/>
    <property type="match status" value="1"/>
</dbReference>
<keyword evidence="1" id="KW-0808">Transferase</keyword>
<proteinExistence type="inferred from homology"/>
<dbReference type="OrthoDB" id="6513042at2759"/>
<dbReference type="GO" id="GO:0003968">
    <property type="term" value="F:RNA-directed RNA polymerase activity"/>
    <property type="evidence" value="ECO:0007669"/>
    <property type="project" value="UniProtKB-KW"/>
</dbReference>
<protein>
    <recommendedName>
        <fullName evidence="1">RNA-dependent RNA polymerase</fullName>
        <ecNumber evidence="1">2.7.7.48</ecNumber>
    </recommendedName>
</protein>
<keyword evidence="1" id="KW-0943">RNA-mediated gene silencing</keyword>
<dbReference type="GO" id="GO:0031380">
    <property type="term" value="C:nuclear RNA-directed RNA polymerase complex"/>
    <property type="evidence" value="ECO:0007669"/>
    <property type="project" value="TreeGrafter"/>
</dbReference>
<dbReference type="GO" id="GO:0003723">
    <property type="term" value="F:RNA binding"/>
    <property type="evidence" value="ECO:0007669"/>
    <property type="project" value="UniProtKB-KW"/>
</dbReference>
<dbReference type="InterPro" id="IPR007855">
    <property type="entry name" value="RDRP"/>
</dbReference>
<reference evidence="4" key="2">
    <citation type="journal article" date="2017" name="J. Anim. Genet.">
        <title>Multiple reference genome sequences of hot pepper reveal the massive evolution of plant disease resistance genes by retroduplication.</title>
        <authorList>
            <person name="Kim S."/>
            <person name="Park J."/>
            <person name="Yeom S.-I."/>
            <person name="Kim Y.-M."/>
            <person name="Seo E."/>
            <person name="Kim K.-T."/>
            <person name="Kim M.-S."/>
            <person name="Lee J.M."/>
            <person name="Cheong K."/>
            <person name="Shin H.-S."/>
            <person name="Kim S.-B."/>
            <person name="Han K."/>
            <person name="Lee J."/>
            <person name="Park M."/>
            <person name="Lee H.-A."/>
            <person name="Lee H.-Y."/>
            <person name="Lee Y."/>
            <person name="Oh S."/>
            <person name="Lee J.H."/>
            <person name="Choi E."/>
            <person name="Choi E."/>
            <person name="Lee S.E."/>
            <person name="Jeon J."/>
            <person name="Kim H."/>
            <person name="Choi G."/>
            <person name="Song H."/>
            <person name="Lee J."/>
            <person name="Lee S.-C."/>
            <person name="Kwon J.-K."/>
            <person name="Lee H.-Y."/>
            <person name="Koo N."/>
            <person name="Hong Y."/>
            <person name="Kim R.W."/>
            <person name="Kang W.-H."/>
            <person name="Huh J.H."/>
            <person name="Kang B.-C."/>
            <person name="Yang T.-J."/>
            <person name="Lee Y.-H."/>
            <person name="Bennetzen J.L."/>
            <person name="Choi D."/>
        </authorList>
    </citation>
    <scope>NUCLEOTIDE SEQUENCE [LARGE SCALE GENOMIC DNA]</scope>
    <source>
        <strain evidence="4">cv. PBC81</strain>
    </source>
</reference>
<evidence type="ECO:0000313" key="3">
    <source>
        <dbReference type="EMBL" id="PHT40363.1"/>
    </source>
</evidence>
<dbReference type="EC" id="2.7.7.48" evidence="1"/>
<comment type="similarity">
    <text evidence="1">Belongs to the RdRP family.</text>
</comment>
<dbReference type="InterPro" id="IPR057596">
    <property type="entry name" value="RDRP_core"/>
</dbReference>
<dbReference type="EMBL" id="MLFT02000008">
    <property type="protein sequence ID" value="PHT40363.1"/>
    <property type="molecule type" value="Genomic_DNA"/>
</dbReference>
<dbReference type="GO" id="GO:0030422">
    <property type="term" value="P:siRNA processing"/>
    <property type="evidence" value="ECO:0007669"/>
    <property type="project" value="TreeGrafter"/>
</dbReference>
<dbReference type="Pfam" id="PF05183">
    <property type="entry name" value="RdRP"/>
    <property type="match status" value="2"/>
</dbReference>
<reference evidence="3 4" key="1">
    <citation type="journal article" date="2017" name="Genome Biol.">
        <title>New reference genome sequences of hot pepper reveal the massive evolution of plant disease-resistance genes by retroduplication.</title>
        <authorList>
            <person name="Kim S."/>
            <person name="Park J."/>
            <person name="Yeom S.I."/>
            <person name="Kim Y.M."/>
            <person name="Seo E."/>
            <person name="Kim K.T."/>
            <person name="Kim M.S."/>
            <person name="Lee J.M."/>
            <person name="Cheong K."/>
            <person name="Shin H.S."/>
            <person name="Kim S.B."/>
            <person name="Han K."/>
            <person name="Lee J."/>
            <person name="Park M."/>
            <person name="Lee H.A."/>
            <person name="Lee H.Y."/>
            <person name="Lee Y."/>
            <person name="Oh S."/>
            <person name="Lee J.H."/>
            <person name="Choi E."/>
            <person name="Choi E."/>
            <person name="Lee S.E."/>
            <person name="Jeon J."/>
            <person name="Kim H."/>
            <person name="Choi G."/>
            <person name="Song H."/>
            <person name="Lee J."/>
            <person name="Lee S.C."/>
            <person name="Kwon J.K."/>
            <person name="Lee H.Y."/>
            <person name="Koo N."/>
            <person name="Hong Y."/>
            <person name="Kim R.W."/>
            <person name="Kang W.H."/>
            <person name="Huh J.H."/>
            <person name="Kang B.C."/>
            <person name="Yang T.J."/>
            <person name="Lee Y.H."/>
            <person name="Bennetzen J.L."/>
            <person name="Choi D."/>
        </authorList>
    </citation>
    <scope>NUCLEOTIDE SEQUENCE [LARGE SCALE GENOMIC DNA]</scope>
    <source>
        <strain evidence="4">cv. PBC81</strain>
    </source>
</reference>
<gene>
    <name evidence="3" type="ORF">CQW23_19217</name>
</gene>
<evidence type="ECO:0000256" key="1">
    <source>
        <dbReference type="RuleBase" id="RU363098"/>
    </source>
</evidence>
<accession>A0A2G2W567</accession>
<keyword evidence="4" id="KW-1185">Reference proteome</keyword>
<keyword evidence="1" id="KW-0548">Nucleotidyltransferase</keyword>
<dbReference type="STRING" id="33114.A0A2G2W567"/>